<dbReference type="RefSeq" id="WP_012417842.1">
    <property type="nucleotide sequence ID" value="NC_010645.1"/>
</dbReference>
<evidence type="ECO:0000313" key="2">
    <source>
        <dbReference type="EMBL" id="CAJ49790.1"/>
    </source>
</evidence>
<dbReference type="HOGENOM" id="CLU_091985_0_0_4"/>
<name>Q2KZ09_BORA1</name>
<feature type="domain" description="HD" evidence="1">
    <location>
        <begin position="29"/>
        <end position="104"/>
    </location>
</feature>
<organism evidence="2 3">
    <name type="scientific">Bordetella avium (strain 197N)</name>
    <dbReference type="NCBI Taxonomy" id="360910"/>
    <lineage>
        <taxon>Bacteria</taxon>
        <taxon>Pseudomonadati</taxon>
        <taxon>Pseudomonadota</taxon>
        <taxon>Betaproteobacteria</taxon>
        <taxon>Burkholderiales</taxon>
        <taxon>Alcaligenaceae</taxon>
        <taxon>Bordetella</taxon>
    </lineage>
</organism>
<dbReference type="NCBIfam" id="TIGR03276">
    <property type="entry name" value="Phn-HD"/>
    <property type="match status" value="1"/>
</dbReference>
<evidence type="ECO:0000259" key="1">
    <source>
        <dbReference type="Pfam" id="PF01966"/>
    </source>
</evidence>
<dbReference type="InterPro" id="IPR052567">
    <property type="entry name" value="OP_Dioxygenase"/>
</dbReference>
<dbReference type="InterPro" id="IPR017670">
    <property type="entry name" value="Phosphonate_degrad-assoc"/>
</dbReference>
<dbReference type="Proteomes" id="UP000001977">
    <property type="component" value="Chromosome"/>
</dbReference>
<dbReference type="CDD" id="cd00077">
    <property type="entry name" value="HDc"/>
    <property type="match status" value="1"/>
</dbReference>
<protein>
    <recommendedName>
        <fullName evidence="1">HD domain-containing protein</fullName>
    </recommendedName>
</protein>
<proteinExistence type="predicted"/>
<dbReference type="SUPFAM" id="SSF109604">
    <property type="entry name" value="HD-domain/PDEase-like"/>
    <property type="match status" value="1"/>
</dbReference>
<dbReference type="InterPro" id="IPR003607">
    <property type="entry name" value="HD/PDEase_dom"/>
</dbReference>
<accession>Q2KZ09</accession>
<dbReference type="KEGG" id="bav:BAV2181"/>
<dbReference type="eggNOG" id="COG4341">
    <property type="taxonomic scope" value="Bacteria"/>
</dbReference>
<evidence type="ECO:0000313" key="3">
    <source>
        <dbReference type="Proteomes" id="UP000001977"/>
    </source>
</evidence>
<dbReference type="PANTHER" id="PTHR40202">
    <property type="match status" value="1"/>
</dbReference>
<dbReference type="PANTHER" id="PTHR40202:SF1">
    <property type="entry name" value="HD DOMAIN-CONTAINING PROTEIN"/>
    <property type="match status" value="1"/>
</dbReference>
<dbReference type="AlphaFoldDB" id="Q2KZ09"/>
<dbReference type="Pfam" id="PF01966">
    <property type="entry name" value="HD"/>
    <property type="match status" value="1"/>
</dbReference>
<reference evidence="2 3" key="1">
    <citation type="journal article" date="2006" name="J. Bacteriol.">
        <title>Comparison of the genome sequence of the poultry pathogen Bordetella avium with those of B. bronchiseptica, B. pertussis, and B. parapertussis reveals extensive diversity in surface structures associated with host interaction.</title>
        <authorList>
            <person name="Sebaihia M."/>
            <person name="Preston A."/>
            <person name="Maskell D.J."/>
            <person name="Kuzmiak H."/>
            <person name="Connell T.D."/>
            <person name="King N.D."/>
            <person name="Orndorff P.E."/>
            <person name="Miyamoto D.M."/>
            <person name="Thomson N.R."/>
            <person name="Harris D."/>
            <person name="Goble A."/>
            <person name="Lord A."/>
            <person name="Murphy L."/>
            <person name="Quail M.A."/>
            <person name="Rutter S."/>
            <person name="Squares R."/>
            <person name="Squares S."/>
            <person name="Woodward J."/>
            <person name="Parkhill J."/>
            <person name="Temple L.M."/>
        </authorList>
    </citation>
    <scope>NUCLEOTIDE SEQUENCE [LARGE SCALE GENOMIC DNA]</scope>
    <source>
        <strain evidence="2 3">197N</strain>
    </source>
</reference>
<keyword evidence="3" id="KW-1185">Reference proteome</keyword>
<dbReference type="EMBL" id="AM167904">
    <property type="protein sequence ID" value="CAJ49790.1"/>
    <property type="molecule type" value="Genomic_DNA"/>
</dbReference>
<gene>
    <name evidence="2" type="ordered locus">BAV2181</name>
</gene>
<dbReference type="OrthoDB" id="823268at2"/>
<dbReference type="Gene3D" id="1.10.3210.10">
    <property type="entry name" value="Hypothetical protein af1432"/>
    <property type="match status" value="1"/>
</dbReference>
<sequence>MPLSLHDIEQIFLERGHRAYDGEPVGHLKHALQTATLAENSGASAHLITACLLHDLGHLIADHPETPTLRGLDDKHQYFVLPFLRGLFDARVLDAIRLHVEAKRYLCYIEPDYPLMLSDDSRRSLKLQGGSFDASQALEFAAMQGAADAIRLRRWDDQAKSPGMATGSLGHFLALADSISLRPKLTAML</sequence>
<dbReference type="InterPro" id="IPR006674">
    <property type="entry name" value="HD_domain"/>
</dbReference>
<dbReference type="STRING" id="360910.BAV2181"/>